<dbReference type="PANTHER" id="PTHR21581:SF6">
    <property type="entry name" value="TRAFFICKING PROTEIN PARTICLE COMPLEX SUBUNIT 12"/>
    <property type="match status" value="1"/>
</dbReference>
<feature type="compositionally biased region" description="Low complexity" evidence="1">
    <location>
        <begin position="66"/>
        <end position="82"/>
    </location>
</feature>
<feature type="compositionally biased region" description="Low complexity" evidence="1">
    <location>
        <begin position="277"/>
        <end position="297"/>
    </location>
</feature>
<feature type="region of interest" description="Disordered" evidence="1">
    <location>
        <begin position="1"/>
        <end position="227"/>
    </location>
</feature>
<dbReference type="InterPro" id="IPR011990">
    <property type="entry name" value="TPR-like_helical_dom_sf"/>
</dbReference>
<evidence type="ECO:0008006" key="4">
    <source>
        <dbReference type="Google" id="ProtNLM"/>
    </source>
</evidence>
<protein>
    <recommendedName>
        <fullName evidence="4">TPR-like protein</fullName>
    </recommendedName>
</protein>
<dbReference type="Gene3D" id="1.25.40.10">
    <property type="entry name" value="Tetratricopeptide repeat domain"/>
    <property type="match status" value="1"/>
</dbReference>
<dbReference type="OrthoDB" id="428342at2759"/>
<feature type="compositionally biased region" description="Low complexity" evidence="1">
    <location>
        <begin position="209"/>
        <end position="218"/>
    </location>
</feature>
<reference evidence="2" key="1">
    <citation type="journal article" date="2020" name="Fungal Divers.">
        <title>Resolving the Mortierellaceae phylogeny through synthesis of multi-gene phylogenetics and phylogenomics.</title>
        <authorList>
            <person name="Vandepol N."/>
            <person name="Liber J."/>
            <person name="Desiro A."/>
            <person name="Na H."/>
            <person name="Kennedy M."/>
            <person name="Barry K."/>
            <person name="Grigoriev I.V."/>
            <person name="Miller A.N."/>
            <person name="O'Donnell K."/>
            <person name="Stajich J.E."/>
            <person name="Bonito G."/>
        </authorList>
    </citation>
    <scope>NUCLEOTIDE SEQUENCE</scope>
    <source>
        <strain evidence="2">BC1065</strain>
    </source>
</reference>
<keyword evidence="3" id="KW-1185">Reference proteome</keyword>
<feature type="compositionally biased region" description="Pro residues" evidence="1">
    <location>
        <begin position="10"/>
        <end position="21"/>
    </location>
</feature>
<evidence type="ECO:0000256" key="1">
    <source>
        <dbReference type="SAM" id="MobiDB-lite"/>
    </source>
</evidence>
<feature type="compositionally biased region" description="Polar residues" evidence="1">
    <location>
        <begin position="138"/>
        <end position="153"/>
    </location>
</feature>
<comment type="caution">
    <text evidence="2">The sequence shown here is derived from an EMBL/GenBank/DDBJ whole genome shotgun (WGS) entry which is preliminary data.</text>
</comment>
<sequence>MSMPFEDPLLHPPTPPVPQPAQQPAQVQDDDEDRPIPFQENASSSVATPFFLPHQLQSAPPPPRAPESASMSRASSDSSPNAVQDPLGAFSSGPPSHTPSPIPDGKAAGNRRSIQRPSHQQPQPQPQQQLPPPLAVHNVTTSSMPTEMPTQLASPPLPQRPAVPGTSGFSAFQAFTSPLQPPTSSNTPNSGLAEHVGGEREEVKESPDQQQEQQEQPQRALPSGLVLDLPHGSAVASMTRSSLGIHIPTSAGVAGGSLIDERSDLVHQDLKSPPPQQQQQQQQAQASSMAPMQQHQAYLPHSGFQSPPNDRTGFGGPSHGSTPTRARFSGSSSAASTPASFRPERMPILNSPNMFNDIHTTDPMNEIMSKHMSPERFVPRDWNAFTEAEQRLASQSEILQELTINNSWMAMARYAKTQILGTPADQILKLINLWYVRLMALVQLGQYEMARAEFEQLGDLRGPLYRYENYPPEMLYEPSESERLASLIENSQPPIQRRGCLVPFEMLVLQARLPGYMGDTAEAIDQLYDLILYCKKCEATCKAHKDARGVQQWRALPGQLQLLVINYLMELKDYPLATRHAHNLAQQYSGDINLRSGLGRLYLQLGDLEQATNVFEDVEAMVNALPGSPSDTHFSLQVLMNKAFLAVSQGHWVAAKHAFEQVLRVEPENLAVSNNLAVCELYMGMLNESIPRLQGLMFAYPTSAGISEPLVFNLATLYELRSDGSFNQKQQLMLEVAKWTGDQFNTSMFKL</sequence>
<name>A0A9P6Q9E9_9FUNG</name>
<feature type="compositionally biased region" description="Low complexity" evidence="1">
    <location>
        <begin position="324"/>
        <end position="341"/>
    </location>
</feature>
<feature type="compositionally biased region" description="Basic and acidic residues" evidence="1">
    <location>
        <begin position="196"/>
        <end position="207"/>
    </location>
</feature>
<dbReference type="SUPFAM" id="SSF48452">
    <property type="entry name" value="TPR-like"/>
    <property type="match status" value="1"/>
</dbReference>
<dbReference type="PANTHER" id="PTHR21581">
    <property type="entry name" value="D-ALANYL-D-ALANINE CARBOXYPEPTIDASE"/>
    <property type="match status" value="1"/>
</dbReference>
<dbReference type="AlphaFoldDB" id="A0A9P6Q9E9"/>
<dbReference type="GO" id="GO:0005794">
    <property type="term" value="C:Golgi apparatus"/>
    <property type="evidence" value="ECO:0007669"/>
    <property type="project" value="TreeGrafter"/>
</dbReference>
<proteinExistence type="predicted"/>
<dbReference type="InterPro" id="IPR019734">
    <property type="entry name" value="TPR_rpt"/>
</dbReference>
<dbReference type="Pfam" id="PF13181">
    <property type="entry name" value="TPR_8"/>
    <property type="match status" value="1"/>
</dbReference>
<dbReference type="Proteomes" id="UP000807716">
    <property type="component" value="Unassembled WGS sequence"/>
</dbReference>
<gene>
    <name evidence="2" type="ORF">DFQ27_003328</name>
</gene>
<feature type="compositionally biased region" description="Polar residues" evidence="1">
    <location>
        <begin position="167"/>
        <end position="190"/>
    </location>
</feature>
<accession>A0A9P6Q9E9</accession>
<evidence type="ECO:0000313" key="3">
    <source>
        <dbReference type="Proteomes" id="UP000807716"/>
    </source>
</evidence>
<feature type="region of interest" description="Disordered" evidence="1">
    <location>
        <begin position="268"/>
        <end position="350"/>
    </location>
</feature>
<feature type="compositionally biased region" description="Pro residues" evidence="1">
    <location>
        <begin position="123"/>
        <end position="134"/>
    </location>
</feature>
<evidence type="ECO:0000313" key="2">
    <source>
        <dbReference type="EMBL" id="KAG0260810.1"/>
    </source>
</evidence>
<dbReference type="GO" id="GO:0030008">
    <property type="term" value="C:TRAPP complex"/>
    <property type="evidence" value="ECO:0007669"/>
    <property type="project" value="TreeGrafter"/>
</dbReference>
<dbReference type="EMBL" id="JAAAJB010000237">
    <property type="protein sequence ID" value="KAG0260810.1"/>
    <property type="molecule type" value="Genomic_DNA"/>
</dbReference>
<organism evidence="2 3">
    <name type="scientific">Actinomortierella ambigua</name>
    <dbReference type="NCBI Taxonomy" id="1343610"/>
    <lineage>
        <taxon>Eukaryota</taxon>
        <taxon>Fungi</taxon>
        <taxon>Fungi incertae sedis</taxon>
        <taxon>Mucoromycota</taxon>
        <taxon>Mortierellomycotina</taxon>
        <taxon>Mortierellomycetes</taxon>
        <taxon>Mortierellales</taxon>
        <taxon>Mortierellaceae</taxon>
        <taxon>Actinomortierella</taxon>
    </lineage>
</organism>